<dbReference type="RefSeq" id="WP_272435369.1">
    <property type="nucleotide sequence ID" value="NZ_JAMQKB010000002.1"/>
</dbReference>
<comment type="catalytic activity">
    <reaction evidence="3 4">
        <text>N-[(R)-4-phosphopantothenoyl]-L-cysteine + H(+) = (R)-4'-phosphopantetheine + CO2</text>
        <dbReference type="Rhea" id="RHEA:16793"/>
        <dbReference type="ChEBI" id="CHEBI:15378"/>
        <dbReference type="ChEBI" id="CHEBI:16526"/>
        <dbReference type="ChEBI" id="CHEBI:59458"/>
        <dbReference type="ChEBI" id="CHEBI:61723"/>
        <dbReference type="EC" id="4.1.1.36"/>
    </reaction>
</comment>
<dbReference type="GO" id="GO:0046872">
    <property type="term" value="F:metal ion binding"/>
    <property type="evidence" value="ECO:0007669"/>
    <property type="project" value="UniProtKB-KW"/>
</dbReference>
<comment type="cofactor">
    <cofactor evidence="3">
        <name>Mg(2+)</name>
        <dbReference type="ChEBI" id="CHEBI:18420"/>
    </cofactor>
</comment>
<evidence type="ECO:0000256" key="4">
    <source>
        <dbReference type="RuleBase" id="RU364078"/>
    </source>
</evidence>
<dbReference type="InterPro" id="IPR036551">
    <property type="entry name" value="Flavin_trans-like"/>
</dbReference>
<proteinExistence type="inferred from homology"/>
<dbReference type="EC" id="4.1.1.36" evidence="3"/>
<keyword evidence="8" id="KW-1185">Reference proteome</keyword>
<dbReference type="PANTHER" id="PTHR14359:SF6">
    <property type="entry name" value="PHOSPHOPANTOTHENOYLCYSTEINE DECARBOXYLASE"/>
    <property type="match status" value="1"/>
</dbReference>
<feature type="active site" description="Proton donor" evidence="3">
    <location>
        <position position="157"/>
    </location>
</feature>
<keyword evidence="3 4" id="KW-0285">Flavoprotein</keyword>
<dbReference type="Gene3D" id="3.40.50.1950">
    <property type="entry name" value="Flavin prenyltransferase-like"/>
    <property type="match status" value="1"/>
</dbReference>
<comment type="caution">
    <text evidence="3">Lacks conserved residue(s) required for the propagation of feature annotation.</text>
</comment>
<organism evidence="7 8">
    <name type="scientific">Terrihalobacillus insolitus</name>
    <dbReference type="NCBI Taxonomy" id="2950438"/>
    <lineage>
        <taxon>Bacteria</taxon>
        <taxon>Bacillati</taxon>
        <taxon>Bacillota</taxon>
        <taxon>Bacilli</taxon>
        <taxon>Bacillales</taxon>
        <taxon>Bacillaceae</taxon>
        <taxon>Terrihalobacillus</taxon>
    </lineage>
</organism>
<comment type="pathway">
    <text evidence="3 4">Cofactor biosynthesis; coenzyme A biosynthesis; CoA from (R)-pantothenate: step 3/5.</text>
</comment>
<keyword evidence="2 3" id="KW-0456">Lyase</keyword>
<dbReference type="Pfam" id="PF04127">
    <property type="entry name" value="DFP"/>
    <property type="match status" value="1"/>
</dbReference>
<feature type="region of interest" description="Phosphopantothenoylcysteine decarboxylase" evidence="3">
    <location>
        <begin position="1"/>
        <end position="190"/>
    </location>
</feature>
<evidence type="ECO:0000256" key="1">
    <source>
        <dbReference type="ARBA" id="ARBA00022793"/>
    </source>
</evidence>
<dbReference type="EC" id="6.3.2.5" evidence="3"/>
<accession>A0A9X3WRR5</accession>
<feature type="binding site" evidence="3">
    <location>
        <position position="279"/>
    </location>
    <ligand>
        <name>CTP</name>
        <dbReference type="ChEBI" id="CHEBI:37563"/>
    </ligand>
</feature>
<comment type="catalytic activity">
    <reaction evidence="3 4">
        <text>(R)-4'-phosphopantothenate + L-cysteine + CTP = N-[(R)-4-phosphopantothenoyl]-L-cysteine + CMP + diphosphate + H(+)</text>
        <dbReference type="Rhea" id="RHEA:19397"/>
        <dbReference type="ChEBI" id="CHEBI:10986"/>
        <dbReference type="ChEBI" id="CHEBI:15378"/>
        <dbReference type="ChEBI" id="CHEBI:33019"/>
        <dbReference type="ChEBI" id="CHEBI:35235"/>
        <dbReference type="ChEBI" id="CHEBI:37563"/>
        <dbReference type="ChEBI" id="CHEBI:59458"/>
        <dbReference type="ChEBI" id="CHEBI:60377"/>
        <dbReference type="EC" id="6.3.2.5"/>
    </reaction>
</comment>
<comment type="function">
    <text evidence="4">Catalyzes two steps in the biosynthesis of coenzyme A. In the first step cysteine is conjugated to 4'-phosphopantothenate to form 4-phosphopantothenoylcysteine, in the latter compound is decarboxylated to form 4'-phosphopantotheine.</text>
</comment>
<dbReference type="GO" id="GO:0071513">
    <property type="term" value="C:phosphopantothenoylcysteine decarboxylase complex"/>
    <property type="evidence" value="ECO:0007669"/>
    <property type="project" value="TreeGrafter"/>
</dbReference>
<dbReference type="SUPFAM" id="SSF52507">
    <property type="entry name" value="Homo-oligomeric flavin-containing Cys decarboxylases, HFCD"/>
    <property type="match status" value="1"/>
</dbReference>
<keyword evidence="1 3" id="KW-0210">Decarboxylase</keyword>
<dbReference type="Gene3D" id="3.40.50.10300">
    <property type="entry name" value="CoaB-like"/>
    <property type="match status" value="1"/>
</dbReference>
<keyword evidence="3" id="KW-0460">Magnesium</keyword>
<feature type="binding site" evidence="3">
    <location>
        <position position="341"/>
    </location>
    <ligand>
        <name>CTP</name>
        <dbReference type="ChEBI" id="CHEBI:37563"/>
    </ligand>
</feature>
<evidence type="ECO:0000259" key="5">
    <source>
        <dbReference type="Pfam" id="PF02441"/>
    </source>
</evidence>
<dbReference type="PANTHER" id="PTHR14359">
    <property type="entry name" value="HOMO-OLIGOMERIC FLAVIN CONTAINING CYS DECARBOXYLASE FAMILY"/>
    <property type="match status" value="1"/>
</dbReference>
<comment type="function">
    <text evidence="3">Catalyzes two sequential steps in the biosynthesis of coenzyme A. In the first step cysteine is conjugated to 4'-phosphopantothenate to form 4-phosphopantothenoylcysteine. In the second step the latter compound is decarboxylated to form 4'-phosphopantotheine.</text>
</comment>
<comment type="pathway">
    <text evidence="3 4">Cofactor biosynthesis; coenzyme A biosynthesis; CoA from (R)-pantothenate: step 2/5.</text>
</comment>
<comment type="cofactor">
    <cofactor evidence="3">
        <name>FMN</name>
        <dbReference type="ChEBI" id="CHEBI:58210"/>
    </cofactor>
    <text evidence="3">Binds 1 FMN per subunit.</text>
</comment>
<dbReference type="InterPro" id="IPR007085">
    <property type="entry name" value="DNA/pantothenate-metab_flavo_C"/>
</dbReference>
<feature type="binding site" evidence="3">
    <location>
        <position position="337"/>
    </location>
    <ligand>
        <name>CTP</name>
        <dbReference type="ChEBI" id="CHEBI:37563"/>
    </ligand>
</feature>
<evidence type="ECO:0000313" key="8">
    <source>
        <dbReference type="Proteomes" id="UP001145050"/>
    </source>
</evidence>
<feature type="binding site" evidence="3">
    <location>
        <position position="289"/>
    </location>
    <ligand>
        <name>CTP</name>
        <dbReference type="ChEBI" id="CHEBI:37563"/>
    </ligand>
</feature>
<keyword evidence="3" id="KW-0511">Multifunctional enzyme</keyword>
<dbReference type="GO" id="GO:0015937">
    <property type="term" value="P:coenzyme A biosynthetic process"/>
    <property type="evidence" value="ECO:0007669"/>
    <property type="project" value="UniProtKB-UniRule"/>
</dbReference>
<dbReference type="GO" id="GO:0010181">
    <property type="term" value="F:FMN binding"/>
    <property type="evidence" value="ECO:0007669"/>
    <property type="project" value="UniProtKB-UniRule"/>
</dbReference>
<keyword evidence="3 4" id="KW-0288">FMN</keyword>
<dbReference type="GO" id="GO:0015941">
    <property type="term" value="P:pantothenate catabolic process"/>
    <property type="evidence" value="ECO:0007669"/>
    <property type="project" value="InterPro"/>
</dbReference>
<keyword evidence="3" id="KW-0479">Metal-binding</keyword>
<comment type="similarity">
    <text evidence="3 4">In the N-terminal section; belongs to the HFCD (homo-oligomeric flavin containing Cys decarboxylase) superfamily.</text>
</comment>
<dbReference type="SUPFAM" id="SSF102645">
    <property type="entry name" value="CoaB-like"/>
    <property type="match status" value="1"/>
</dbReference>
<feature type="domain" description="Flavoprotein" evidence="5">
    <location>
        <begin position="5"/>
        <end position="174"/>
    </location>
</feature>
<evidence type="ECO:0000259" key="6">
    <source>
        <dbReference type="Pfam" id="PF04127"/>
    </source>
</evidence>
<dbReference type="HAMAP" id="MF_02225">
    <property type="entry name" value="CoaBC"/>
    <property type="match status" value="1"/>
</dbReference>
<protein>
    <recommendedName>
        <fullName evidence="3">Coenzyme A biosynthesis bifunctional protein CoaBC</fullName>
    </recommendedName>
    <alternativeName>
        <fullName evidence="3">DNA/pantothenate metabolism flavoprotein</fullName>
    </alternativeName>
    <alternativeName>
        <fullName evidence="3">Phosphopantothenoylcysteine synthetase/decarboxylase</fullName>
        <shortName evidence="3">PPCS-PPCDC</shortName>
    </alternativeName>
    <domain>
        <recommendedName>
            <fullName evidence="3">Phosphopantothenoylcysteine decarboxylase</fullName>
            <shortName evidence="3">PPC decarboxylase</shortName>
            <shortName evidence="3">PPC-DC</shortName>
            <ecNumber evidence="3">4.1.1.36</ecNumber>
        </recommendedName>
        <alternativeName>
            <fullName evidence="3">CoaC</fullName>
        </alternativeName>
    </domain>
    <domain>
        <recommendedName>
            <fullName evidence="3">Phosphopantothenate--cysteine ligase</fullName>
            <ecNumber evidence="3">6.3.2.5</ecNumber>
        </recommendedName>
        <alternativeName>
            <fullName evidence="3">CoaB</fullName>
        </alternativeName>
        <alternativeName>
            <fullName evidence="3">Phosphopantothenoylcysteine synthetase</fullName>
            <shortName evidence="3">PPC synthetase</shortName>
            <shortName evidence="3">PPC-S</shortName>
        </alternativeName>
    </domain>
</protein>
<dbReference type="InterPro" id="IPR003382">
    <property type="entry name" value="Flavoprotein"/>
</dbReference>
<comment type="caution">
    <text evidence="7">The sequence shown here is derived from an EMBL/GenBank/DDBJ whole genome shotgun (WGS) entry which is preliminary data.</text>
</comment>
<dbReference type="GO" id="GO:0004632">
    <property type="term" value="F:phosphopantothenate--cysteine ligase activity"/>
    <property type="evidence" value="ECO:0007669"/>
    <property type="project" value="UniProtKB-UniRule"/>
</dbReference>
<evidence type="ECO:0000256" key="3">
    <source>
        <dbReference type="HAMAP-Rule" id="MF_02225"/>
    </source>
</evidence>
<sequence>MLNGKNIVLGVTGGIAAYKACSLTSKLTQQGASVKVIMTKSAAEFVSPLTFQALSRQPVYTDTFDEKNPEKIAHIDLADWADLFVIAPATANLIGKIANGIADDMLSTTILATEADVYIAPAMNVHMYAHPAVRKNLIQLEQWGYKFIEPGDGYLACGYVGKGRLEEPETIIKVLDQDDHASRGLLEGKNVLISAGPTQESVDPVRFFTNHSSGKMGYALARQATNLGATVTLISGPVDLTTPQGVKRIDVQTAEDMYNNMIEAFDHNDLVIKAAAVADYRPKVTFEHKMKKKQDDLILEMERTKDILKELGKRKSSQFLVGFAAETDKYLEYGRKKLVSKNLDAIVINDITAEGAGFRKDTNQVTYLHTSGKQQQLALSSKDEIAKGLLQLIVSDMGEGL</sequence>
<comment type="similarity">
    <text evidence="3 4">In the C-terminal section; belongs to the PPC synthetase family.</text>
</comment>
<dbReference type="NCBIfam" id="TIGR00521">
    <property type="entry name" value="coaBC_dfp"/>
    <property type="match status" value="1"/>
</dbReference>
<feature type="binding site" evidence="3">
    <location>
        <position position="323"/>
    </location>
    <ligand>
        <name>CTP</name>
        <dbReference type="ChEBI" id="CHEBI:37563"/>
    </ligand>
</feature>
<evidence type="ECO:0000313" key="7">
    <source>
        <dbReference type="EMBL" id="MDC3423628.1"/>
    </source>
</evidence>
<dbReference type="GO" id="GO:0004633">
    <property type="term" value="F:phosphopantothenoylcysteine decarboxylase activity"/>
    <property type="evidence" value="ECO:0007669"/>
    <property type="project" value="UniProtKB-UniRule"/>
</dbReference>
<feature type="domain" description="DNA/pantothenate metabolism flavoprotein C-terminal" evidence="6">
    <location>
        <begin position="186"/>
        <end position="394"/>
    </location>
</feature>
<evidence type="ECO:0000256" key="2">
    <source>
        <dbReference type="ARBA" id="ARBA00023239"/>
    </source>
</evidence>
<dbReference type="Pfam" id="PF02441">
    <property type="entry name" value="Flavoprotein"/>
    <property type="match status" value="1"/>
</dbReference>
<feature type="region of interest" description="Phosphopantothenate--cysteine ligase" evidence="3">
    <location>
        <begin position="191"/>
        <end position="401"/>
    </location>
</feature>
<dbReference type="Proteomes" id="UP001145050">
    <property type="component" value="Unassembled WGS sequence"/>
</dbReference>
<dbReference type="InterPro" id="IPR005252">
    <property type="entry name" value="CoaBC"/>
</dbReference>
<dbReference type="InterPro" id="IPR035929">
    <property type="entry name" value="CoaB-like_sf"/>
</dbReference>
<keyword evidence="3 4" id="KW-0436">Ligase</keyword>
<gene>
    <name evidence="3 7" type="primary">coaBC</name>
    <name evidence="7" type="ORF">NC797_03775</name>
</gene>
<dbReference type="AlphaFoldDB" id="A0A9X3WRR5"/>
<name>A0A9X3WRR5_9BACI</name>
<dbReference type="EMBL" id="JAMQKB010000002">
    <property type="protein sequence ID" value="MDC3423628.1"/>
    <property type="molecule type" value="Genomic_DNA"/>
</dbReference>
<reference evidence="7" key="1">
    <citation type="submission" date="2022-06" db="EMBL/GenBank/DDBJ databases">
        <title>Aquibacillus sp. a new bacterium isolated from soil saline samples.</title>
        <authorList>
            <person name="Galisteo C."/>
            <person name="De La Haba R."/>
            <person name="Sanchez-Porro C."/>
            <person name="Ventosa A."/>
        </authorList>
    </citation>
    <scope>NUCLEOTIDE SEQUENCE</scope>
    <source>
        <strain evidence="7">3ASR75-11</strain>
    </source>
</reference>